<evidence type="ECO:0000313" key="2">
    <source>
        <dbReference type="EMBL" id="BAC28248.1"/>
    </source>
</evidence>
<dbReference type="CTD" id="233410"/>
<dbReference type="EMBL" id="AK083382">
    <property type="protein sequence ID" value="BAC38894.1"/>
    <property type="molecule type" value="mRNA"/>
</dbReference>
<reference evidence="2" key="8">
    <citation type="journal article" date="2005" name="Science">
        <title>Antisense Transcription in the Mammalian Transcriptome.</title>
        <authorList>
            <consortium name="RIKEN Genome Exploration Research Group and Genome Science Group (Genome Network Project Core Group) and the FANTOM Consortium"/>
        </authorList>
    </citation>
    <scope>NUCLEOTIDE SEQUENCE</scope>
    <source>
        <strain evidence="2">C57BL/6J</strain>
        <tissue evidence="2">Lung</tissue>
        <tissue evidence="3">Thymus</tissue>
    </source>
</reference>
<keyword evidence="1" id="KW-0472">Membrane</keyword>
<protein>
    <submittedName>
        <fullName evidence="2">Uncharacterized protein</fullName>
    </submittedName>
</protein>
<feature type="transmembrane region" description="Helical" evidence="1">
    <location>
        <begin position="86"/>
        <end position="108"/>
    </location>
</feature>
<keyword evidence="1" id="KW-0812">Transmembrane</keyword>
<evidence type="ECO:0000256" key="1">
    <source>
        <dbReference type="SAM" id="Phobius"/>
    </source>
</evidence>
<evidence type="ECO:0000313" key="4">
    <source>
        <dbReference type="MGI" id="MGI:2443541"/>
    </source>
</evidence>
<reference evidence="2" key="1">
    <citation type="journal article" date="1999" name="Methods Enzymol.">
        <title>High-efficiency full-length cDNA cloning.</title>
        <authorList>
            <person name="Carninci P."/>
            <person name="Hayashizaki Y."/>
        </authorList>
    </citation>
    <scope>NUCLEOTIDE SEQUENCE</scope>
    <source>
        <strain evidence="2">C57BL/6J</strain>
        <tissue evidence="2">Lung</tissue>
        <tissue evidence="3">Thymus</tissue>
    </source>
</reference>
<accession>Q8BG03</accession>
<proteinExistence type="evidence at transcript level"/>
<dbReference type="GeneID" id="233410"/>
<dbReference type="AlphaFoldDB" id="Q8BG03"/>
<dbReference type="KEGG" id="mmu:233410"/>
<reference evidence="2" key="2">
    <citation type="journal article" date="2000" name="Genome Res.">
        <title>Normalization and subtraction of cap-trapper-selected cDNAs to prepare full-length cDNA libraries for rapid discovery of new genes.</title>
        <authorList>
            <person name="Carninci P."/>
            <person name="Shibata Y."/>
            <person name="Hayatsu N."/>
            <person name="Sugahara Y."/>
            <person name="Shibata K."/>
            <person name="Itoh M."/>
            <person name="Konno H."/>
            <person name="Okazaki Y."/>
            <person name="Muramatsu M."/>
            <person name="Hayashizaki Y."/>
        </authorList>
    </citation>
    <scope>NUCLEOTIDE SEQUENCE</scope>
    <source>
        <strain evidence="2">C57BL/6J</strain>
        <tissue evidence="2">Lung</tissue>
        <tissue evidence="3">Thymus</tissue>
    </source>
</reference>
<dbReference type="DNASU" id="233410"/>
<reference evidence="2" key="7">
    <citation type="journal article" date="2005" name="Science">
        <title>The Transcriptional Landscape of the Mammalian Genome.</title>
        <authorList>
            <consortium name="The FANTOM Consortium"/>
            <consortium name="Riken Genome Exploration Research Group and Genome Science Group (Genome Network Project Core Group)"/>
        </authorList>
    </citation>
    <scope>NUCLEOTIDE SEQUENCE</scope>
    <source>
        <strain evidence="2">C57BL/6J</strain>
        <tissue evidence="2">Lung</tissue>
        <tissue evidence="3">Thymus</tissue>
    </source>
</reference>
<name>Q8BG03_MOUSE</name>
<keyword evidence="1" id="KW-1133">Transmembrane helix</keyword>
<reference evidence="2" key="6">
    <citation type="journal article" date="2002" name="Nature">
        <title>Analysis of the mouse transcriptome based on functional annotation of 60,770 full-length cDNAs.</title>
        <authorList>
            <consortium name="The FANTOM Consortium and the RIKEN Genome Exploration Research Group Phase I and II Team"/>
        </authorList>
    </citation>
    <scope>NUCLEOTIDE SEQUENCE</scope>
    <source>
        <strain evidence="2">C57BL/6J</strain>
        <tissue evidence="2">Lung</tissue>
        <tissue evidence="3">Thymus</tissue>
    </source>
</reference>
<gene>
    <name evidence="4" type="primary">Zfp592</name>
</gene>
<reference evidence="2" key="4">
    <citation type="journal article" date="2001" name="Nature">
        <title>Functional annotation of a full-length mouse cDNA collection.</title>
        <authorList>
            <consortium name="The RIKEN Genome Exploration Research Group Phase II Team and the FANTOM Consortium"/>
        </authorList>
    </citation>
    <scope>NUCLEOTIDE SEQUENCE</scope>
    <source>
        <strain evidence="2">C57BL/6J</strain>
        <tissue evidence="2">Lung</tissue>
        <tissue evidence="3">Thymus</tissue>
    </source>
</reference>
<dbReference type="MGI" id="MGI:2443541">
    <property type="gene designation" value="Zfp592"/>
</dbReference>
<evidence type="ECO:0000313" key="3">
    <source>
        <dbReference type="EMBL" id="BAC38894.1"/>
    </source>
</evidence>
<dbReference type="BioGRID-ORCS" id="233410">
    <property type="hits" value="7 hits in 79 CRISPR screens"/>
</dbReference>
<organism evidence="2">
    <name type="scientific">Mus musculus</name>
    <name type="common">Mouse</name>
    <dbReference type="NCBI Taxonomy" id="10090"/>
    <lineage>
        <taxon>Eukaryota</taxon>
        <taxon>Metazoa</taxon>
        <taxon>Chordata</taxon>
        <taxon>Craniata</taxon>
        <taxon>Vertebrata</taxon>
        <taxon>Euteleostomi</taxon>
        <taxon>Mammalia</taxon>
        <taxon>Eutheria</taxon>
        <taxon>Euarchontoglires</taxon>
        <taxon>Glires</taxon>
        <taxon>Rodentia</taxon>
        <taxon>Myomorpha</taxon>
        <taxon>Muroidea</taxon>
        <taxon>Muridae</taxon>
        <taxon>Murinae</taxon>
        <taxon>Mus</taxon>
        <taxon>Mus</taxon>
    </lineage>
</organism>
<feature type="transmembrane region" description="Helical" evidence="1">
    <location>
        <begin position="31"/>
        <end position="52"/>
    </location>
</feature>
<reference evidence="2" key="3">
    <citation type="journal article" date="2000" name="Genome Res.">
        <title>RIKEN integrated sequence analysis (RISA) system--384-format sequencing pipeline with 384 multicapillary sequencer.</title>
        <authorList>
            <person name="Shibata K."/>
            <person name="Itoh M."/>
            <person name="Aizawa K."/>
            <person name="Nagaoka S."/>
            <person name="Sasaki N."/>
            <person name="Carninci P."/>
            <person name="Konno H."/>
            <person name="Akiyama J."/>
            <person name="Nishi K."/>
            <person name="Kitsunai T."/>
            <person name="Tashiro H."/>
            <person name="Itoh M."/>
            <person name="Sumi N."/>
            <person name="Ishii Y."/>
            <person name="Nakamura S."/>
            <person name="Hazama M."/>
            <person name="Nishine T."/>
            <person name="Harada A."/>
            <person name="Yamamoto R."/>
            <person name="Matsumoto H."/>
            <person name="Sakaguchi S."/>
            <person name="Ikegami T."/>
            <person name="Kashiwagi K."/>
            <person name="Fujiwake S."/>
            <person name="Inoue K."/>
            <person name="Togawa Y."/>
            <person name="Izawa M."/>
            <person name="Ohara E."/>
            <person name="Watahiki M."/>
            <person name="Yoneda Y."/>
            <person name="Ishikawa T."/>
            <person name="Ozawa K."/>
            <person name="Tanaka T."/>
            <person name="Matsuura S."/>
            <person name="Kawai J."/>
            <person name="Okazaki Y."/>
            <person name="Muramatsu M."/>
            <person name="Inoue Y."/>
            <person name="Kira A."/>
            <person name="Hayashizaki Y."/>
        </authorList>
    </citation>
    <scope>NUCLEOTIDE SEQUENCE</scope>
    <source>
        <strain evidence="2">C57BL/6J</strain>
        <tissue evidence="2">Lung</tissue>
        <tissue evidence="3">Thymus</tissue>
    </source>
</reference>
<dbReference type="RefSeq" id="NP_848822.2">
    <property type="nucleotide sequence ID" value="NM_178707.4"/>
</dbReference>
<dbReference type="EMBL" id="AK033364">
    <property type="protein sequence ID" value="BAC28248.1"/>
    <property type="molecule type" value="mRNA"/>
</dbReference>
<dbReference type="OrthoDB" id="8856548at2759"/>
<dbReference type="AGR" id="MGI:2443541"/>
<sequence length="123" mass="13898">MWLGASALVDTVRWSSSHWMWGSVRNGARLLIHYAVMMKIAFPALLRSSILFNSYQRLSLHHHKDLSYPSILQRQKTSLRLNDRHIGLPVMTVLSQTCAALVTGLLWLQPACQQCGAIQSPPF</sequence>
<reference evidence="2" key="5">
    <citation type="submission" date="2001-07" db="EMBL/GenBank/DDBJ databases">
        <authorList>
            <person name="Adachi J."/>
            <person name="Aizawa K."/>
            <person name="Akimura T."/>
            <person name="Arakawa T."/>
            <person name="Bono H."/>
            <person name="Carninci P."/>
            <person name="Fukuda S."/>
            <person name="Furuno M."/>
            <person name="Hanagaki T."/>
            <person name="Hara A."/>
            <person name="Hashizume W."/>
            <person name="Hayashida K."/>
            <person name="Hayatsu N."/>
            <person name="Hiramoto K."/>
            <person name="Hiraoka T."/>
            <person name="Hirozane T."/>
            <person name="Hori F."/>
            <person name="Imotani K."/>
            <person name="Ishii Y."/>
            <person name="Itoh M."/>
            <person name="Kagawa I."/>
            <person name="Kasukawa T."/>
            <person name="Katoh H."/>
            <person name="Kawai J."/>
            <person name="Kojima Y."/>
            <person name="Kondo S."/>
            <person name="Konno H."/>
            <person name="Kouda M."/>
            <person name="Koya S."/>
            <person name="Kurihara C."/>
            <person name="Matsuyama T."/>
            <person name="Miyazaki A."/>
            <person name="Murata M."/>
            <person name="Nakamura M."/>
            <person name="Nishi K."/>
            <person name="Nomura K."/>
            <person name="Numazaki R."/>
            <person name="Ohno M."/>
            <person name="Ohsato N."/>
            <person name="Okazaki Y."/>
            <person name="Saito R."/>
            <person name="Saitoh H."/>
            <person name="Sakai C."/>
            <person name="Sakai K."/>
            <person name="Sakazume N."/>
            <person name="Sano H."/>
            <person name="Sasaki D."/>
            <person name="Shibata K."/>
            <person name="Shinagawa A."/>
            <person name="Shiraki T."/>
            <person name="Sogabe Y."/>
            <person name="Tagami M."/>
            <person name="Tagawa A."/>
            <person name="Takahashi F."/>
            <person name="Takaku-Akahira S."/>
            <person name="Takeda Y."/>
            <person name="Tanaka T."/>
            <person name="Tomaru A."/>
            <person name="Toya T."/>
            <person name="Yasunishi A."/>
            <person name="Muramatsu M."/>
            <person name="Hayashizaki Y."/>
        </authorList>
    </citation>
    <scope>NUCLEOTIDE SEQUENCE</scope>
    <source>
        <strain evidence="2">C57BL/6J</strain>
        <tissue evidence="2">Lung</tissue>
        <tissue evidence="3">Thymus</tissue>
    </source>
</reference>